<comment type="caution">
    <text evidence="4">The sequence shown here is derived from an EMBL/GenBank/DDBJ whole genome shotgun (WGS) entry which is preliminary data.</text>
</comment>
<feature type="transmembrane region" description="Helical" evidence="1">
    <location>
        <begin position="26"/>
        <end position="51"/>
    </location>
</feature>
<dbReference type="Pfam" id="PF07664">
    <property type="entry name" value="FeoB_C"/>
    <property type="match status" value="1"/>
</dbReference>
<keyword evidence="1" id="KW-0472">Membrane</keyword>
<evidence type="ECO:0000313" key="4">
    <source>
        <dbReference type="EMBL" id="MPN44094.1"/>
    </source>
</evidence>
<evidence type="ECO:0000259" key="2">
    <source>
        <dbReference type="Pfam" id="PF07664"/>
    </source>
</evidence>
<accession>A0A645I6S0</accession>
<dbReference type="InterPro" id="IPR050860">
    <property type="entry name" value="FeoB_GTPase"/>
</dbReference>
<dbReference type="InterPro" id="IPR011640">
    <property type="entry name" value="Fe2_transport_prot_B_C"/>
</dbReference>
<evidence type="ECO:0000259" key="3">
    <source>
        <dbReference type="Pfam" id="PF07670"/>
    </source>
</evidence>
<dbReference type="GO" id="GO:0015093">
    <property type="term" value="F:ferrous iron transmembrane transporter activity"/>
    <property type="evidence" value="ECO:0007669"/>
    <property type="project" value="InterPro"/>
</dbReference>
<gene>
    <name evidence="4" type="ORF">SDC9_191655</name>
</gene>
<dbReference type="AlphaFoldDB" id="A0A645I6S0"/>
<dbReference type="PANTHER" id="PTHR43185">
    <property type="entry name" value="FERROUS IRON TRANSPORT PROTEIN B"/>
    <property type="match status" value="1"/>
</dbReference>
<dbReference type="GO" id="GO:0005886">
    <property type="term" value="C:plasma membrane"/>
    <property type="evidence" value="ECO:0007669"/>
    <property type="project" value="TreeGrafter"/>
</dbReference>
<dbReference type="Pfam" id="PF07670">
    <property type="entry name" value="Gate"/>
    <property type="match status" value="1"/>
</dbReference>
<dbReference type="EMBL" id="VSSQ01102953">
    <property type="protein sequence ID" value="MPN44094.1"/>
    <property type="molecule type" value="Genomic_DNA"/>
</dbReference>
<dbReference type="InterPro" id="IPR011642">
    <property type="entry name" value="Gate_dom"/>
</dbReference>
<feature type="transmembrane region" description="Helical" evidence="1">
    <location>
        <begin position="57"/>
        <end position="77"/>
    </location>
</feature>
<proteinExistence type="predicted"/>
<protein>
    <submittedName>
        <fullName evidence="4">Uncharacterized protein</fullName>
    </submittedName>
</protein>
<feature type="domain" description="Ferrous iron transport protein B C-terminal" evidence="2">
    <location>
        <begin position="59"/>
        <end position="111"/>
    </location>
</feature>
<feature type="transmembrane region" description="Helical" evidence="1">
    <location>
        <begin position="119"/>
        <end position="137"/>
    </location>
</feature>
<sequence length="174" mass="18760">MLLGFGCNVPSIMATRILERPRDRMITLLVLPFMSCAARLPVFLLFAGTFFGERAGTVVFSLYVLGIVVAVATAKVLGNTVFAGEPSQFVMELPAYRLPKLSATLRAAGERAMLFVRKAGTFIFGAVIGAVTIQTIFNGLTVMGVQDQWQKGGLGVVVLLAVFVDIMRRGGKEE</sequence>
<feature type="domain" description="Nucleoside transporter/FeoB GTPase Gate" evidence="3">
    <location>
        <begin position="1"/>
        <end position="50"/>
    </location>
</feature>
<organism evidence="4">
    <name type="scientific">bioreactor metagenome</name>
    <dbReference type="NCBI Taxonomy" id="1076179"/>
    <lineage>
        <taxon>unclassified sequences</taxon>
        <taxon>metagenomes</taxon>
        <taxon>ecological metagenomes</taxon>
    </lineage>
</organism>
<evidence type="ECO:0000256" key="1">
    <source>
        <dbReference type="SAM" id="Phobius"/>
    </source>
</evidence>
<keyword evidence="1" id="KW-1133">Transmembrane helix</keyword>
<reference evidence="4" key="1">
    <citation type="submission" date="2019-08" db="EMBL/GenBank/DDBJ databases">
        <authorList>
            <person name="Kucharzyk K."/>
            <person name="Murdoch R.W."/>
            <person name="Higgins S."/>
            <person name="Loffler F."/>
        </authorList>
    </citation>
    <scope>NUCLEOTIDE SEQUENCE</scope>
</reference>
<dbReference type="PANTHER" id="PTHR43185:SF1">
    <property type="entry name" value="FE(2+) TRANSPORTER FEOB"/>
    <property type="match status" value="1"/>
</dbReference>
<keyword evidence="1" id="KW-0812">Transmembrane</keyword>
<name>A0A645I6S0_9ZZZZ</name>